<dbReference type="Pfam" id="PF13855">
    <property type="entry name" value="LRR_8"/>
    <property type="match status" value="1"/>
</dbReference>
<evidence type="ECO:0000256" key="17">
    <source>
        <dbReference type="SAM" id="Phobius"/>
    </source>
</evidence>
<evidence type="ECO:0000256" key="15">
    <source>
        <dbReference type="ARBA" id="ARBA00023180"/>
    </source>
</evidence>
<dbReference type="AlphaFoldDB" id="A0A2N9HHJ5"/>
<dbReference type="SUPFAM" id="SSF56112">
    <property type="entry name" value="Protein kinase-like (PK-like)"/>
    <property type="match status" value="1"/>
</dbReference>
<keyword evidence="5 17" id="KW-0812">Transmembrane</keyword>
<evidence type="ECO:0000256" key="11">
    <source>
        <dbReference type="ARBA" id="ARBA00022989"/>
    </source>
</evidence>
<comment type="subcellular location">
    <subcellularLocation>
        <location evidence="1">Cell membrane</location>
        <topology evidence="1">Single-pass membrane protein</topology>
    </subcellularLocation>
</comment>
<evidence type="ECO:0000256" key="8">
    <source>
        <dbReference type="ARBA" id="ARBA00022741"/>
    </source>
</evidence>
<evidence type="ECO:0000256" key="2">
    <source>
        <dbReference type="ARBA" id="ARBA00022475"/>
    </source>
</evidence>
<dbReference type="InterPro" id="IPR017441">
    <property type="entry name" value="Protein_kinase_ATP_BS"/>
</dbReference>
<keyword evidence="14" id="KW-0675">Receptor</keyword>
<dbReference type="InterPro" id="IPR008271">
    <property type="entry name" value="Ser/Thr_kinase_AS"/>
</dbReference>
<dbReference type="SMART" id="SM00369">
    <property type="entry name" value="LRR_TYP"/>
    <property type="match status" value="5"/>
</dbReference>
<feature type="domain" description="Protein kinase" evidence="18">
    <location>
        <begin position="353"/>
        <end position="668"/>
    </location>
</feature>
<keyword evidence="8 16" id="KW-0547">Nucleotide-binding</keyword>
<keyword evidence="13" id="KW-1015">Disulfide bond</keyword>
<dbReference type="FunFam" id="1.10.510.10:FF:000468">
    <property type="entry name" value="PTI1-like tyrosine-protein kinase 3"/>
    <property type="match status" value="1"/>
</dbReference>
<dbReference type="Pfam" id="PF00560">
    <property type="entry name" value="LRR_1"/>
    <property type="match status" value="4"/>
</dbReference>
<organism evidence="19">
    <name type="scientific">Fagus sylvatica</name>
    <name type="common">Beechnut</name>
    <dbReference type="NCBI Taxonomy" id="28930"/>
    <lineage>
        <taxon>Eukaryota</taxon>
        <taxon>Viridiplantae</taxon>
        <taxon>Streptophyta</taxon>
        <taxon>Embryophyta</taxon>
        <taxon>Tracheophyta</taxon>
        <taxon>Spermatophyta</taxon>
        <taxon>Magnoliopsida</taxon>
        <taxon>eudicotyledons</taxon>
        <taxon>Gunneridae</taxon>
        <taxon>Pentapetalae</taxon>
        <taxon>rosids</taxon>
        <taxon>fabids</taxon>
        <taxon>Fagales</taxon>
        <taxon>Fagaceae</taxon>
        <taxon>Fagus</taxon>
    </lineage>
</organism>
<feature type="binding site" evidence="16">
    <location>
        <position position="480"/>
    </location>
    <ligand>
        <name>ATP</name>
        <dbReference type="ChEBI" id="CHEBI:30616"/>
    </ligand>
</feature>
<dbReference type="Gene3D" id="3.80.10.10">
    <property type="entry name" value="Ribonuclease Inhibitor"/>
    <property type="match status" value="2"/>
</dbReference>
<keyword evidence="2" id="KW-1003">Cell membrane</keyword>
<dbReference type="InterPro" id="IPR011009">
    <property type="entry name" value="Kinase-like_dom_sf"/>
</dbReference>
<evidence type="ECO:0000256" key="16">
    <source>
        <dbReference type="PROSITE-ProRule" id="PRU10141"/>
    </source>
</evidence>
<evidence type="ECO:0000256" key="12">
    <source>
        <dbReference type="ARBA" id="ARBA00023136"/>
    </source>
</evidence>
<keyword evidence="12 17" id="KW-0472">Membrane</keyword>
<evidence type="ECO:0000256" key="7">
    <source>
        <dbReference type="ARBA" id="ARBA00022737"/>
    </source>
</evidence>
<keyword evidence="9" id="KW-0418">Kinase</keyword>
<dbReference type="GO" id="GO:0005524">
    <property type="term" value="F:ATP binding"/>
    <property type="evidence" value="ECO:0007669"/>
    <property type="project" value="UniProtKB-UniRule"/>
</dbReference>
<keyword evidence="7" id="KW-0677">Repeat</keyword>
<evidence type="ECO:0000256" key="13">
    <source>
        <dbReference type="ARBA" id="ARBA00023157"/>
    </source>
</evidence>
<dbReference type="SUPFAM" id="SSF52058">
    <property type="entry name" value="L domain-like"/>
    <property type="match status" value="1"/>
</dbReference>
<keyword evidence="6" id="KW-0732">Signal</keyword>
<keyword evidence="11 17" id="KW-1133">Transmembrane helix</keyword>
<keyword evidence="15" id="KW-0325">Glycoprotein</keyword>
<dbReference type="Pfam" id="PF00069">
    <property type="entry name" value="Pkinase"/>
    <property type="match status" value="1"/>
</dbReference>
<evidence type="ECO:0000256" key="1">
    <source>
        <dbReference type="ARBA" id="ARBA00004162"/>
    </source>
</evidence>
<gene>
    <name evidence="19" type="ORF">FSB_LOCUS41628</name>
</gene>
<dbReference type="PROSITE" id="PS00108">
    <property type="entry name" value="PROTEIN_KINASE_ST"/>
    <property type="match status" value="1"/>
</dbReference>
<evidence type="ECO:0000256" key="14">
    <source>
        <dbReference type="ARBA" id="ARBA00023170"/>
    </source>
</evidence>
<dbReference type="SMART" id="SM00220">
    <property type="entry name" value="S_TKc"/>
    <property type="match status" value="1"/>
</dbReference>
<dbReference type="GO" id="GO:0004672">
    <property type="term" value="F:protein kinase activity"/>
    <property type="evidence" value="ECO:0007669"/>
    <property type="project" value="InterPro"/>
</dbReference>
<evidence type="ECO:0000313" key="19">
    <source>
        <dbReference type="EMBL" id="SPD13746.1"/>
    </source>
</evidence>
<evidence type="ECO:0000256" key="5">
    <source>
        <dbReference type="ARBA" id="ARBA00022692"/>
    </source>
</evidence>
<dbReference type="PROSITE" id="PS51450">
    <property type="entry name" value="LRR"/>
    <property type="match status" value="2"/>
</dbReference>
<proteinExistence type="predicted"/>
<evidence type="ECO:0000256" key="6">
    <source>
        <dbReference type="ARBA" id="ARBA00022729"/>
    </source>
</evidence>
<accession>A0A2N9HHJ5</accession>
<reference evidence="19" key="1">
    <citation type="submission" date="2018-02" db="EMBL/GenBank/DDBJ databases">
        <authorList>
            <person name="Cohen D.B."/>
            <person name="Kent A.D."/>
        </authorList>
    </citation>
    <scope>NUCLEOTIDE SEQUENCE</scope>
</reference>
<keyword evidence="10 16" id="KW-0067">ATP-binding</keyword>
<dbReference type="InterPro" id="IPR003591">
    <property type="entry name" value="Leu-rich_rpt_typical-subtyp"/>
</dbReference>
<sequence length="730" mass="79847">MRHNRGRVISINLANQTLSGTLPSNLGTLTHLTSLSLQGNSLTGPIPSLANLTSLQQLYLDNNNFTSIPPDFFQGLTSLKILTLSQNSHLPPWTIPTELTQSTSLNTLYASNANIFGSLPDIFYSFPSLQDLQLSFNNLTGPLPKSFGVSGIQKLWLDNQLNGLSGNIDVLSSMTKLYQAVLFKNQFTGPIPDLSNCTDLFDLQIRDNQLTGLVPDSLMSIPTLKNISLDNNMLQGPYPKFPSFVTILLEVAAALGYPIKLANSWTGNNACNDWTSIICDSQGSIITVNFSKQQLVGTISPAFANLTSLRNLYLNDNNLIGSIPVGLANLTTLQLLDISNNNLTGSIPNFKSTVKLTTIGNPLLGKSPSGSNGTGTGSKGSSVSPGIIAVIVIAVVILVVVVFVSIKCYVGRRHMKFGRVENLENGKEVVMNIGGSNVVISIEVLRQATNNFSEDNILGRGGFGVVYKGELYDGTKIAVKRMKSVAGTLTQHLFHWGENGCSPLTWKERITIALDVARGVEYLHSLAQQSFIHRDLKPSNILLGLDMRAKVADFGLVKNLPDGKYSVETQLAGTYGYFAPEYAVSGRVTTKVDVYAFGVILMELITGRKALDDTMSDDRCHLVTWFHQILINENISNAIDQTLNPDEETMESIYKVVELARYCTHEPYQRPDMGHAVHILRSSCRAVETNFSCRRAHIFHYSMGKEDTYGIEPHMSLLSNSGKMTSVLNK</sequence>
<evidence type="ECO:0000256" key="3">
    <source>
        <dbReference type="ARBA" id="ARBA00022614"/>
    </source>
</evidence>
<dbReference type="InterPro" id="IPR032675">
    <property type="entry name" value="LRR_dom_sf"/>
</dbReference>
<dbReference type="FunFam" id="3.80.10.10:FF:000190">
    <property type="entry name" value="Receptor-like kinase TMK4"/>
    <property type="match status" value="1"/>
</dbReference>
<evidence type="ECO:0000259" key="18">
    <source>
        <dbReference type="PROSITE" id="PS50011"/>
    </source>
</evidence>
<feature type="transmembrane region" description="Helical" evidence="17">
    <location>
        <begin position="387"/>
        <end position="410"/>
    </location>
</feature>
<dbReference type="PROSITE" id="PS00107">
    <property type="entry name" value="PROTEIN_KINASE_ATP"/>
    <property type="match status" value="1"/>
</dbReference>
<dbReference type="GO" id="GO:0005886">
    <property type="term" value="C:plasma membrane"/>
    <property type="evidence" value="ECO:0007669"/>
    <property type="project" value="UniProtKB-SubCell"/>
</dbReference>
<dbReference type="InterPro" id="IPR001611">
    <property type="entry name" value="Leu-rich_rpt"/>
</dbReference>
<dbReference type="PANTHER" id="PTHR47986">
    <property type="entry name" value="OSJNBA0070M12.3 PROTEIN"/>
    <property type="match status" value="1"/>
</dbReference>
<evidence type="ECO:0000256" key="9">
    <source>
        <dbReference type="ARBA" id="ARBA00022777"/>
    </source>
</evidence>
<dbReference type="PROSITE" id="PS50011">
    <property type="entry name" value="PROTEIN_KINASE_DOM"/>
    <property type="match status" value="1"/>
</dbReference>
<keyword evidence="4" id="KW-0808">Transferase</keyword>
<dbReference type="GO" id="GO:0051707">
    <property type="term" value="P:response to other organism"/>
    <property type="evidence" value="ECO:0007669"/>
    <property type="project" value="UniProtKB-ARBA"/>
</dbReference>
<dbReference type="Gene3D" id="1.10.510.10">
    <property type="entry name" value="Transferase(Phosphotransferase) domain 1"/>
    <property type="match status" value="1"/>
</dbReference>
<evidence type="ECO:0000256" key="10">
    <source>
        <dbReference type="ARBA" id="ARBA00022840"/>
    </source>
</evidence>
<protein>
    <recommendedName>
        <fullName evidence="18">Protein kinase domain-containing protein</fullName>
    </recommendedName>
</protein>
<dbReference type="PANTHER" id="PTHR47986:SF10">
    <property type="entry name" value="RECEPTOR-LIKE KINASE TMK4"/>
    <property type="match status" value="1"/>
</dbReference>
<dbReference type="EMBL" id="OIVN01003813">
    <property type="protein sequence ID" value="SPD13746.1"/>
    <property type="molecule type" value="Genomic_DNA"/>
</dbReference>
<evidence type="ECO:0000256" key="4">
    <source>
        <dbReference type="ARBA" id="ARBA00022679"/>
    </source>
</evidence>
<dbReference type="Gene3D" id="3.30.200.20">
    <property type="entry name" value="Phosphorylase Kinase, domain 1"/>
    <property type="match status" value="1"/>
</dbReference>
<dbReference type="InterPro" id="IPR000719">
    <property type="entry name" value="Prot_kinase_dom"/>
</dbReference>
<name>A0A2N9HHJ5_FAGSY</name>
<keyword evidence="3" id="KW-0433">Leucine-rich repeat</keyword>
<dbReference type="InterPro" id="IPR052422">
    <property type="entry name" value="Auxin_Ser/Thr_Kinase"/>
</dbReference>